<dbReference type="AlphaFoldDB" id="A0A4Q4JCY7"/>
<protein>
    <submittedName>
        <fullName evidence="2">Glycosyltransferase</fullName>
    </submittedName>
</protein>
<evidence type="ECO:0000313" key="3">
    <source>
        <dbReference type="Proteomes" id="UP000292734"/>
    </source>
</evidence>
<keyword evidence="2" id="KW-0808">Transferase</keyword>
<name>A0A4Q4JCY7_9SPHN</name>
<dbReference type="InterPro" id="IPR028098">
    <property type="entry name" value="Glyco_trans_4-like_N"/>
</dbReference>
<organism evidence="2 3">
    <name type="scientific">Sphingobium indicum</name>
    <dbReference type="NCBI Taxonomy" id="332055"/>
    <lineage>
        <taxon>Bacteria</taxon>
        <taxon>Pseudomonadati</taxon>
        <taxon>Pseudomonadota</taxon>
        <taxon>Alphaproteobacteria</taxon>
        <taxon>Sphingomonadales</taxon>
        <taxon>Sphingomonadaceae</taxon>
        <taxon>Sphingobium</taxon>
    </lineage>
</organism>
<evidence type="ECO:0000313" key="2">
    <source>
        <dbReference type="EMBL" id="RYM04312.1"/>
    </source>
</evidence>
<dbReference type="Pfam" id="PF13439">
    <property type="entry name" value="Glyco_transf_4"/>
    <property type="match status" value="1"/>
</dbReference>
<proteinExistence type="predicted"/>
<dbReference type="PANTHER" id="PTHR45947">
    <property type="entry name" value="SULFOQUINOVOSYL TRANSFERASE SQD2"/>
    <property type="match status" value="1"/>
</dbReference>
<dbReference type="GO" id="GO:0016757">
    <property type="term" value="F:glycosyltransferase activity"/>
    <property type="evidence" value="ECO:0007669"/>
    <property type="project" value="TreeGrafter"/>
</dbReference>
<dbReference type="Proteomes" id="UP000292734">
    <property type="component" value="Unassembled WGS sequence"/>
</dbReference>
<reference evidence="2 3" key="1">
    <citation type="submission" date="2019-02" db="EMBL/GenBank/DDBJ databases">
        <authorList>
            <person name="Feng G."/>
        </authorList>
    </citation>
    <scope>NUCLEOTIDE SEQUENCE [LARGE SCALE GENOMIC DNA]</scope>
    <source>
        <strain evidence="2 3">DSM 26779</strain>
    </source>
</reference>
<dbReference type="EMBL" id="SEOM01000001">
    <property type="protein sequence ID" value="RYM04312.1"/>
    <property type="molecule type" value="Genomic_DNA"/>
</dbReference>
<feature type="domain" description="Glycosyltransferase subfamily 4-like N-terminal" evidence="1">
    <location>
        <begin position="14"/>
        <end position="178"/>
    </location>
</feature>
<accession>A0A4Q4JCY7</accession>
<dbReference type="RefSeq" id="WP_007684636.1">
    <property type="nucleotide sequence ID" value="NZ_JACBZE010000004.1"/>
</dbReference>
<gene>
    <name evidence="2" type="ORF">EWH08_07585</name>
</gene>
<sequence length="360" mass="38156">MRGGGHLLLSADAVGGVWQYSTDLIRALQPHGYQVTLAVMGPALSEAQRAEAAAIANCHLVETGLELEWLAAEAAPIVQAEARLAEMAGDLRVDAVQLHTPALVSAGRYPCPVIALLHSCVATWWEAVRGGPMPEDFNWRAALVAAGLRQATRVIAPSMAFAEAARRRYGVLPMAVHNGRSFPVKPQAMQDHVFTAGRLWDEGKNIRVLDEAAARIAVPFRAAGPLEGPQGAGIGLHSLVSLGPLDSMALARHLASRPVFASAALYEPFGLAVLEAALAGCALLLSDIPTFRELWDGAAIFVHPRDAQGFAWAIEELLGDGATRVEMGQRAQTRAGAYTPAATAAHMAGHYRAVQRKVAA</sequence>
<dbReference type="Gene3D" id="3.40.50.2000">
    <property type="entry name" value="Glycogen Phosphorylase B"/>
    <property type="match status" value="2"/>
</dbReference>
<dbReference type="Pfam" id="PF13692">
    <property type="entry name" value="Glyco_trans_1_4"/>
    <property type="match status" value="1"/>
</dbReference>
<dbReference type="SUPFAM" id="SSF53756">
    <property type="entry name" value="UDP-Glycosyltransferase/glycogen phosphorylase"/>
    <property type="match status" value="1"/>
</dbReference>
<dbReference type="InterPro" id="IPR050194">
    <property type="entry name" value="Glycosyltransferase_grp1"/>
</dbReference>
<dbReference type="CDD" id="cd03801">
    <property type="entry name" value="GT4_PimA-like"/>
    <property type="match status" value="1"/>
</dbReference>
<evidence type="ECO:0000259" key="1">
    <source>
        <dbReference type="Pfam" id="PF13439"/>
    </source>
</evidence>
<dbReference type="PANTHER" id="PTHR45947:SF3">
    <property type="entry name" value="SULFOQUINOVOSYL TRANSFERASE SQD2"/>
    <property type="match status" value="1"/>
</dbReference>
<comment type="caution">
    <text evidence="2">The sequence shown here is derived from an EMBL/GenBank/DDBJ whole genome shotgun (WGS) entry which is preliminary data.</text>
</comment>